<reference evidence="2 3" key="1">
    <citation type="journal article" date="2013" name="Genome Announc.">
        <title>Draft Genome Sequence of Strain JLT2015T, Belonging to the Family Sphingomonadaceae of the Alphaproteobacteria.</title>
        <authorList>
            <person name="Tang K."/>
            <person name="Liu K."/>
            <person name="Li S."/>
            <person name="Jiao N."/>
        </authorList>
    </citation>
    <scope>NUCLEOTIDE SEQUENCE [LARGE SCALE GENOMIC DNA]</scope>
    <source>
        <strain evidence="2 3">JLT2015</strain>
    </source>
</reference>
<evidence type="ECO:0000313" key="3">
    <source>
        <dbReference type="Proteomes" id="UP000011717"/>
    </source>
</evidence>
<protein>
    <submittedName>
        <fullName evidence="2">Uncharacterized protein</fullName>
    </submittedName>
</protein>
<dbReference type="EMBL" id="AMRV01000003">
    <property type="protein sequence ID" value="EMD83247.1"/>
    <property type="molecule type" value="Genomic_DNA"/>
</dbReference>
<organism evidence="2 3">
    <name type="scientific">Pacificimonas flava</name>
    <dbReference type="NCBI Taxonomy" id="1234595"/>
    <lineage>
        <taxon>Bacteria</taxon>
        <taxon>Pseudomonadati</taxon>
        <taxon>Pseudomonadota</taxon>
        <taxon>Alphaproteobacteria</taxon>
        <taxon>Sphingomonadales</taxon>
        <taxon>Sphingosinicellaceae</taxon>
        <taxon>Pacificimonas</taxon>
    </lineage>
</organism>
<evidence type="ECO:0000313" key="2">
    <source>
        <dbReference type="EMBL" id="EMD83247.1"/>
    </source>
</evidence>
<sequence>MVGGGRGIGTRHASASALRTHAWQAQRPLISSLPGSRAVPAVRHKRPAPPGPTCCAKIIGIGPLPPQG</sequence>
<accession>M2U5E8</accession>
<gene>
    <name evidence="2" type="ORF">C725_1148</name>
</gene>
<evidence type="ECO:0000256" key="1">
    <source>
        <dbReference type="SAM" id="MobiDB-lite"/>
    </source>
</evidence>
<name>M2U5E8_9SPHN</name>
<keyword evidence="3" id="KW-1185">Reference proteome</keyword>
<dbReference type="AlphaFoldDB" id="M2U5E8"/>
<comment type="caution">
    <text evidence="2">The sequence shown here is derived from an EMBL/GenBank/DDBJ whole genome shotgun (WGS) entry which is preliminary data.</text>
</comment>
<proteinExistence type="predicted"/>
<feature type="region of interest" description="Disordered" evidence="1">
    <location>
        <begin position="34"/>
        <end position="68"/>
    </location>
</feature>
<dbReference type="Proteomes" id="UP000011717">
    <property type="component" value="Unassembled WGS sequence"/>
</dbReference>